<sequence>MMKSDLSLGSIDIVTTPNNLERPLQTIDNPKILLMRPPQLFYFGVWPKGPRLGLPIGLLSIATFLKNKDIDVEIYDCFVEGNTFKGDEFNSNNSMFSGNLVKQWIRNFEDGGVAPDDIKNKKEMLHFGASWNQLNKDLRRLQPDIVGLTNLFRENTNETIKAA</sequence>
<proteinExistence type="predicted"/>
<accession>A0A382NL23</accession>
<dbReference type="AlphaFoldDB" id="A0A382NL23"/>
<evidence type="ECO:0000313" key="1">
    <source>
        <dbReference type="EMBL" id="SVC61904.1"/>
    </source>
</evidence>
<protein>
    <submittedName>
        <fullName evidence="1">Uncharacterized protein</fullName>
    </submittedName>
</protein>
<organism evidence="1">
    <name type="scientific">marine metagenome</name>
    <dbReference type="NCBI Taxonomy" id="408172"/>
    <lineage>
        <taxon>unclassified sequences</taxon>
        <taxon>metagenomes</taxon>
        <taxon>ecological metagenomes</taxon>
    </lineage>
</organism>
<reference evidence="1" key="1">
    <citation type="submission" date="2018-05" db="EMBL/GenBank/DDBJ databases">
        <authorList>
            <person name="Lanie J.A."/>
            <person name="Ng W.-L."/>
            <person name="Kazmierczak K.M."/>
            <person name="Andrzejewski T.M."/>
            <person name="Davidsen T.M."/>
            <person name="Wayne K.J."/>
            <person name="Tettelin H."/>
            <person name="Glass J.I."/>
            <person name="Rusch D."/>
            <person name="Podicherti R."/>
            <person name="Tsui H.-C.T."/>
            <person name="Winkler M.E."/>
        </authorList>
    </citation>
    <scope>NUCLEOTIDE SEQUENCE</scope>
</reference>
<dbReference type="EMBL" id="UINC01101245">
    <property type="protein sequence ID" value="SVC61904.1"/>
    <property type="molecule type" value="Genomic_DNA"/>
</dbReference>
<gene>
    <name evidence="1" type="ORF">METZ01_LOCUS314758</name>
</gene>
<feature type="non-terminal residue" evidence="1">
    <location>
        <position position="163"/>
    </location>
</feature>
<name>A0A382NL23_9ZZZZ</name>